<sequence>MKNPMKTSSSKLRIQPIGDRILVQYVPEKEEIRGGLIIPDSAREKPQKAKVIALGTGRKAKDGTLLPFAVKVGDVVLIAKFGGAEVRLDEVHFSIVRESDILGVLN</sequence>
<dbReference type="PANTHER" id="PTHR10772:SF63">
    <property type="entry name" value="20 KDA CHAPERONIN, CHLOROPLASTIC"/>
    <property type="match status" value="1"/>
</dbReference>
<dbReference type="SUPFAM" id="SSF50129">
    <property type="entry name" value="GroES-like"/>
    <property type="match status" value="1"/>
</dbReference>
<evidence type="ECO:0000256" key="1">
    <source>
        <dbReference type="ARBA" id="ARBA00006975"/>
    </source>
</evidence>
<dbReference type="PANTHER" id="PTHR10772">
    <property type="entry name" value="10 KDA HEAT SHOCK PROTEIN"/>
    <property type="match status" value="1"/>
</dbReference>
<dbReference type="InterPro" id="IPR020818">
    <property type="entry name" value="Chaperonin_GroES"/>
</dbReference>
<dbReference type="NCBIfam" id="NF001533">
    <property type="entry name" value="PRK00364.2-4"/>
    <property type="match status" value="1"/>
</dbReference>
<dbReference type="NCBIfam" id="NF001531">
    <property type="entry name" value="PRK00364.2-2"/>
    <property type="match status" value="1"/>
</dbReference>
<dbReference type="GO" id="GO:0051087">
    <property type="term" value="F:protein-folding chaperone binding"/>
    <property type="evidence" value="ECO:0007669"/>
    <property type="project" value="TreeGrafter"/>
</dbReference>
<dbReference type="FunFam" id="2.30.33.40:FF:000001">
    <property type="entry name" value="10 kDa chaperonin"/>
    <property type="match status" value="1"/>
</dbReference>
<dbReference type="GO" id="GO:0005524">
    <property type="term" value="F:ATP binding"/>
    <property type="evidence" value="ECO:0007669"/>
    <property type="project" value="InterPro"/>
</dbReference>
<dbReference type="AlphaFoldDB" id="A0A1J5TS76"/>
<dbReference type="EMBL" id="MLJW01000010">
    <property type="protein sequence ID" value="OIR14870.1"/>
    <property type="molecule type" value="Genomic_DNA"/>
</dbReference>
<dbReference type="Pfam" id="PF00166">
    <property type="entry name" value="Cpn10"/>
    <property type="match status" value="1"/>
</dbReference>
<dbReference type="Gene3D" id="2.30.33.40">
    <property type="entry name" value="GroES chaperonin"/>
    <property type="match status" value="1"/>
</dbReference>
<dbReference type="InterPro" id="IPR037124">
    <property type="entry name" value="Chaperonin_GroES_sf"/>
</dbReference>
<dbReference type="GO" id="GO:0046872">
    <property type="term" value="F:metal ion binding"/>
    <property type="evidence" value="ECO:0007669"/>
    <property type="project" value="TreeGrafter"/>
</dbReference>
<comment type="caution">
    <text evidence="3">The sequence shown here is derived from an EMBL/GenBank/DDBJ whole genome shotgun (WGS) entry which is preliminary data.</text>
</comment>
<name>A0A1J5TS76_9ZZZZ</name>
<keyword evidence="2" id="KW-0143">Chaperone</keyword>
<dbReference type="SMART" id="SM00883">
    <property type="entry name" value="Cpn10"/>
    <property type="match status" value="1"/>
</dbReference>
<comment type="similarity">
    <text evidence="1">Belongs to the GroES chaperonin family.</text>
</comment>
<proteinExistence type="inferred from homology"/>
<dbReference type="HAMAP" id="MF_00580">
    <property type="entry name" value="CH10"/>
    <property type="match status" value="1"/>
</dbReference>
<dbReference type="PRINTS" id="PR00297">
    <property type="entry name" value="CHAPERONIN10"/>
</dbReference>
<dbReference type="InterPro" id="IPR011032">
    <property type="entry name" value="GroES-like_sf"/>
</dbReference>
<evidence type="ECO:0000313" key="3">
    <source>
        <dbReference type="EMBL" id="OIR14870.1"/>
    </source>
</evidence>
<evidence type="ECO:0000256" key="2">
    <source>
        <dbReference type="ARBA" id="ARBA00023186"/>
    </source>
</evidence>
<accession>A0A1J5TS76</accession>
<dbReference type="CDD" id="cd00320">
    <property type="entry name" value="cpn10"/>
    <property type="match status" value="1"/>
</dbReference>
<organism evidence="3">
    <name type="scientific">mine drainage metagenome</name>
    <dbReference type="NCBI Taxonomy" id="410659"/>
    <lineage>
        <taxon>unclassified sequences</taxon>
        <taxon>metagenomes</taxon>
        <taxon>ecological metagenomes</taxon>
    </lineage>
</organism>
<reference evidence="3" key="1">
    <citation type="submission" date="2016-10" db="EMBL/GenBank/DDBJ databases">
        <title>Sequence of Gallionella enrichment culture.</title>
        <authorList>
            <person name="Poehlein A."/>
            <person name="Muehling M."/>
            <person name="Daniel R."/>
        </authorList>
    </citation>
    <scope>NUCLEOTIDE SEQUENCE</scope>
</reference>
<dbReference type="PROSITE" id="PS00681">
    <property type="entry name" value="CHAPERONINS_CPN10"/>
    <property type="match status" value="1"/>
</dbReference>
<gene>
    <name evidence="3" type="primary">groS_2</name>
    <name evidence="3" type="ORF">GALL_39860</name>
</gene>
<protein>
    <submittedName>
        <fullName evidence="3">10 kDa chaperonin</fullName>
    </submittedName>
</protein>
<dbReference type="GO" id="GO:0051082">
    <property type="term" value="F:unfolded protein binding"/>
    <property type="evidence" value="ECO:0007669"/>
    <property type="project" value="TreeGrafter"/>
</dbReference>
<dbReference type="InterPro" id="IPR018369">
    <property type="entry name" value="Chaprnonin_Cpn10_CS"/>
</dbReference>
<dbReference type="GO" id="GO:0044183">
    <property type="term" value="F:protein folding chaperone"/>
    <property type="evidence" value="ECO:0007669"/>
    <property type="project" value="InterPro"/>
</dbReference>